<evidence type="ECO:0000313" key="4">
    <source>
        <dbReference type="EMBL" id="KLJ09540.1"/>
    </source>
</evidence>
<feature type="domain" description="DUF7137" evidence="3">
    <location>
        <begin position="108"/>
        <end position="240"/>
    </location>
</feature>
<dbReference type="InterPro" id="IPR055561">
    <property type="entry name" value="DUF7137"/>
</dbReference>
<evidence type="ECO:0000256" key="2">
    <source>
        <dbReference type="SAM" id="SignalP"/>
    </source>
</evidence>
<feature type="signal peptide" evidence="2">
    <location>
        <begin position="1"/>
        <end position="22"/>
    </location>
</feature>
<dbReference type="OrthoDB" id="2435509at2759"/>
<dbReference type="Pfam" id="PF23585">
    <property type="entry name" value="DUF7137"/>
    <property type="match status" value="1"/>
</dbReference>
<proteinExistence type="predicted"/>
<reference evidence="5" key="1">
    <citation type="journal article" date="2015" name="PLoS Genet.">
        <title>The dynamic genome and transcriptome of the human fungal pathogen Blastomyces and close relative Emmonsia.</title>
        <authorList>
            <person name="Munoz J.F."/>
            <person name="Gauthier G.M."/>
            <person name="Desjardins C.A."/>
            <person name="Gallo J.E."/>
            <person name="Holder J."/>
            <person name="Sullivan T.D."/>
            <person name="Marty A.J."/>
            <person name="Carmen J.C."/>
            <person name="Chen Z."/>
            <person name="Ding L."/>
            <person name="Gujja S."/>
            <person name="Magrini V."/>
            <person name="Misas E."/>
            <person name="Mitreva M."/>
            <person name="Priest M."/>
            <person name="Saif S."/>
            <person name="Whiston E.A."/>
            <person name="Young S."/>
            <person name="Zeng Q."/>
            <person name="Goldman W.E."/>
            <person name="Mardis E.R."/>
            <person name="Taylor J.W."/>
            <person name="McEwen J.G."/>
            <person name="Clay O.K."/>
            <person name="Klein B.S."/>
            <person name="Cuomo C.A."/>
        </authorList>
    </citation>
    <scope>NUCLEOTIDE SEQUENCE [LARGE SCALE GENOMIC DNA]</scope>
    <source>
        <strain evidence="5">UAMH 139</strain>
    </source>
</reference>
<feature type="region of interest" description="Disordered" evidence="1">
    <location>
        <begin position="42"/>
        <end position="110"/>
    </location>
</feature>
<keyword evidence="5" id="KW-1185">Reference proteome</keyword>
<sequence length="278" mass="29939">MRPTSHIFILCSLLLLVSFVKASLGDGKVHVAQPIAFARRQNREDTTADEPSKTDDPTITDAPTKTGDSKETGQNTDGNTDTTAGTKETGTKGTKTTKPKPTKAPFDAPAGGIKMIEPAITDGPTYIKIGTTATFKWNYTSLIVSPTAVDVIAYCGKNDHSYTISGNMTVAPTAEIKWDTGVYKTSDVPLLTEDYTLIVYDNSKDPSAIPKPGELGTQSQFTFGMYHPQAYTPRQDFVCPSCNSAVSDMERQALKFIVGMSAVTVLSFTWFVTGVGLL</sequence>
<dbReference type="PANTHER" id="PTHR42028:SF1">
    <property type="entry name" value="YALI0E30657P"/>
    <property type="match status" value="1"/>
</dbReference>
<accession>A0A0H1BDW5</accession>
<dbReference type="STRING" id="2060906.A0A0H1BDW5"/>
<dbReference type="AlphaFoldDB" id="A0A0H1BDW5"/>
<keyword evidence="2" id="KW-0732">Signal</keyword>
<protein>
    <recommendedName>
        <fullName evidence="3">DUF7137 domain-containing protein</fullName>
    </recommendedName>
</protein>
<dbReference type="EMBL" id="LDEV01002326">
    <property type="protein sequence ID" value="KLJ09540.1"/>
    <property type="molecule type" value="Genomic_DNA"/>
</dbReference>
<organism evidence="4 5">
    <name type="scientific">Blastomyces silverae</name>
    <dbReference type="NCBI Taxonomy" id="2060906"/>
    <lineage>
        <taxon>Eukaryota</taxon>
        <taxon>Fungi</taxon>
        <taxon>Dikarya</taxon>
        <taxon>Ascomycota</taxon>
        <taxon>Pezizomycotina</taxon>
        <taxon>Eurotiomycetes</taxon>
        <taxon>Eurotiomycetidae</taxon>
        <taxon>Onygenales</taxon>
        <taxon>Ajellomycetaceae</taxon>
        <taxon>Blastomyces</taxon>
    </lineage>
</organism>
<evidence type="ECO:0000259" key="3">
    <source>
        <dbReference type="Pfam" id="PF23585"/>
    </source>
</evidence>
<dbReference type="PANTHER" id="PTHR42028">
    <property type="entry name" value="CHROMOSOME 1, WHOLE GENOME SHOTGUN SEQUENCE"/>
    <property type="match status" value="1"/>
</dbReference>
<feature type="compositionally biased region" description="Basic and acidic residues" evidence="1">
    <location>
        <begin position="42"/>
        <end position="56"/>
    </location>
</feature>
<evidence type="ECO:0000256" key="1">
    <source>
        <dbReference type="SAM" id="MobiDB-lite"/>
    </source>
</evidence>
<comment type="caution">
    <text evidence="4">The sequence shown here is derived from an EMBL/GenBank/DDBJ whole genome shotgun (WGS) entry which is preliminary data.</text>
</comment>
<feature type="compositionally biased region" description="Low complexity" evidence="1">
    <location>
        <begin position="72"/>
        <end position="94"/>
    </location>
</feature>
<evidence type="ECO:0000313" key="5">
    <source>
        <dbReference type="Proteomes" id="UP000053573"/>
    </source>
</evidence>
<dbReference type="Proteomes" id="UP000053573">
    <property type="component" value="Unassembled WGS sequence"/>
</dbReference>
<name>A0A0H1BDW5_9EURO</name>
<gene>
    <name evidence="4" type="ORF">EMPG_15034</name>
</gene>
<feature type="chain" id="PRO_5005199594" description="DUF7137 domain-containing protein" evidence="2">
    <location>
        <begin position="23"/>
        <end position="278"/>
    </location>
</feature>